<reference evidence="2 3" key="1">
    <citation type="journal article" date="2017" name="Nat. Ecol. Evol.">
        <title>Scallop genome provides insights into evolution of bilaterian karyotype and development.</title>
        <authorList>
            <person name="Wang S."/>
            <person name="Zhang J."/>
            <person name="Jiao W."/>
            <person name="Li J."/>
            <person name="Xun X."/>
            <person name="Sun Y."/>
            <person name="Guo X."/>
            <person name="Huan P."/>
            <person name="Dong B."/>
            <person name="Zhang L."/>
            <person name="Hu X."/>
            <person name="Sun X."/>
            <person name="Wang J."/>
            <person name="Zhao C."/>
            <person name="Wang Y."/>
            <person name="Wang D."/>
            <person name="Huang X."/>
            <person name="Wang R."/>
            <person name="Lv J."/>
            <person name="Li Y."/>
            <person name="Zhang Z."/>
            <person name="Liu B."/>
            <person name="Lu W."/>
            <person name="Hui Y."/>
            <person name="Liang J."/>
            <person name="Zhou Z."/>
            <person name="Hou R."/>
            <person name="Li X."/>
            <person name="Liu Y."/>
            <person name="Li H."/>
            <person name="Ning X."/>
            <person name="Lin Y."/>
            <person name="Zhao L."/>
            <person name="Xing Q."/>
            <person name="Dou J."/>
            <person name="Li Y."/>
            <person name="Mao J."/>
            <person name="Guo H."/>
            <person name="Dou H."/>
            <person name="Li T."/>
            <person name="Mu C."/>
            <person name="Jiang W."/>
            <person name="Fu Q."/>
            <person name="Fu X."/>
            <person name="Miao Y."/>
            <person name="Liu J."/>
            <person name="Yu Q."/>
            <person name="Li R."/>
            <person name="Liao H."/>
            <person name="Li X."/>
            <person name="Kong Y."/>
            <person name="Jiang Z."/>
            <person name="Chourrout D."/>
            <person name="Li R."/>
            <person name="Bao Z."/>
        </authorList>
    </citation>
    <scope>NUCLEOTIDE SEQUENCE [LARGE SCALE GENOMIC DNA]</scope>
    <source>
        <strain evidence="2 3">PY_sf001</strain>
    </source>
</reference>
<gene>
    <name evidence="2" type="ORF">KP79_PYT13940</name>
</gene>
<name>A0A210QGZ8_MIZYE</name>
<evidence type="ECO:0000313" key="2">
    <source>
        <dbReference type="EMBL" id="OWF48028.1"/>
    </source>
</evidence>
<organism evidence="2 3">
    <name type="scientific">Mizuhopecten yessoensis</name>
    <name type="common">Japanese scallop</name>
    <name type="synonym">Patinopecten yessoensis</name>
    <dbReference type="NCBI Taxonomy" id="6573"/>
    <lineage>
        <taxon>Eukaryota</taxon>
        <taxon>Metazoa</taxon>
        <taxon>Spiralia</taxon>
        <taxon>Lophotrochozoa</taxon>
        <taxon>Mollusca</taxon>
        <taxon>Bivalvia</taxon>
        <taxon>Autobranchia</taxon>
        <taxon>Pteriomorphia</taxon>
        <taxon>Pectinida</taxon>
        <taxon>Pectinoidea</taxon>
        <taxon>Pectinidae</taxon>
        <taxon>Mizuhopecten</taxon>
    </lineage>
</organism>
<sequence length="321" mass="36013">MEWYTVLPFVALMCLVPTSDGRTPPMCEHQESYYHHGETVTYKCVTAMCFRGRKWKIVKAGCPFRDTCLENGQTVSSGECQSVQCRVNKRMTRSKLLYKLDCPWKGECMKNRETWMVSCIKYQCRVKQDTAKVMVAKKGCEWLGDNKCYKLGTKKTASCMQYQCKEDSNGALGFVLVSPGCEKIGSRGCAKPKEQWWDIKTCRHFTCVVSMDDSGNVVGTKTQDEQGCAGINNPKTCHEVGDTWLEFSRKDRTCLQYTCTTTGSTVQVPKGACFHEGECLKNGEEHEDEAQCFCRDGDLLCLGIPVTGAEGTTNKPTIIID</sequence>
<feature type="chain" id="PRO_5012849314" evidence="1">
    <location>
        <begin position="22"/>
        <end position="321"/>
    </location>
</feature>
<accession>A0A210QGZ8</accession>
<protein>
    <submittedName>
        <fullName evidence="2">Uncharacterized protein</fullName>
    </submittedName>
</protein>
<dbReference type="AlphaFoldDB" id="A0A210QGZ8"/>
<feature type="signal peptide" evidence="1">
    <location>
        <begin position="1"/>
        <end position="21"/>
    </location>
</feature>
<keyword evidence="3" id="KW-1185">Reference proteome</keyword>
<proteinExistence type="predicted"/>
<dbReference type="EMBL" id="NEDP02003738">
    <property type="protein sequence ID" value="OWF48028.1"/>
    <property type="molecule type" value="Genomic_DNA"/>
</dbReference>
<evidence type="ECO:0000313" key="3">
    <source>
        <dbReference type="Proteomes" id="UP000242188"/>
    </source>
</evidence>
<keyword evidence="1" id="KW-0732">Signal</keyword>
<evidence type="ECO:0000256" key="1">
    <source>
        <dbReference type="SAM" id="SignalP"/>
    </source>
</evidence>
<dbReference type="Proteomes" id="UP000242188">
    <property type="component" value="Unassembled WGS sequence"/>
</dbReference>
<comment type="caution">
    <text evidence="2">The sequence shown here is derived from an EMBL/GenBank/DDBJ whole genome shotgun (WGS) entry which is preliminary data.</text>
</comment>